<dbReference type="OrthoDB" id="428480at2759"/>
<dbReference type="Gene3D" id="3.20.20.80">
    <property type="entry name" value="Glycosidases"/>
    <property type="match status" value="1"/>
</dbReference>
<dbReference type="AlphaFoldDB" id="A0A815YGK6"/>
<evidence type="ECO:0000313" key="3">
    <source>
        <dbReference type="Proteomes" id="UP000663829"/>
    </source>
</evidence>
<sequence length="47" mass="5587">MLVKDDTIVEVWKDPYPEEMARITTLGYRMLLSACWYLNLISYGSDW</sequence>
<name>A0A815YGK6_9BILA</name>
<evidence type="ECO:0000313" key="2">
    <source>
        <dbReference type="EMBL" id="CAF4433775.1"/>
    </source>
</evidence>
<feature type="non-terminal residue" evidence="1">
    <location>
        <position position="1"/>
    </location>
</feature>
<dbReference type="Proteomes" id="UP000681722">
    <property type="component" value="Unassembled WGS sequence"/>
</dbReference>
<comment type="caution">
    <text evidence="1">The sequence shown here is derived from an EMBL/GenBank/DDBJ whole genome shotgun (WGS) entry which is preliminary data.</text>
</comment>
<accession>A0A815YGK6</accession>
<proteinExistence type="predicted"/>
<evidence type="ECO:0000313" key="1">
    <source>
        <dbReference type="EMBL" id="CAF1570478.1"/>
    </source>
</evidence>
<dbReference type="EMBL" id="CAJNOQ010029772">
    <property type="protein sequence ID" value="CAF1570478.1"/>
    <property type="molecule type" value="Genomic_DNA"/>
</dbReference>
<gene>
    <name evidence="1" type="ORF">GPM918_LOCUS40365</name>
    <name evidence="2" type="ORF">SRO942_LOCUS41304</name>
</gene>
<protein>
    <submittedName>
        <fullName evidence="1">Uncharacterized protein</fullName>
    </submittedName>
</protein>
<dbReference type="EMBL" id="CAJOBC010095599">
    <property type="protein sequence ID" value="CAF4433775.1"/>
    <property type="molecule type" value="Genomic_DNA"/>
</dbReference>
<reference evidence="1" key="1">
    <citation type="submission" date="2021-02" db="EMBL/GenBank/DDBJ databases">
        <authorList>
            <person name="Nowell W R."/>
        </authorList>
    </citation>
    <scope>NUCLEOTIDE SEQUENCE</scope>
</reference>
<dbReference type="Proteomes" id="UP000663829">
    <property type="component" value="Unassembled WGS sequence"/>
</dbReference>
<keyword evidence="3" id="KW-1185">Reference proteome</keyword>
<organism evidence="1 3">
    <name type="scientific">Didymodactylos carnosus</name>
    <dbReference type="NCBI Taxonomy" id="1234261"/>
    <lineage>
        <taxon>Eukaryota</taxon>
        <taxon>Metazoa</taxon>
        <taxon>Spiralia</taxon>
        <taxon>Gnathifera</taxon>
        <taxon>Rotifera</taxon>
        <taxon>Eurotatoria</taxon>
        <taxon>Bdelloidea</taxon>
        <taxon>Philodinida</taxon>
        <taxon>Philodinidae</taxon>
        <taxon>Didymodactylos</taxon>
    </lineage>
</organism>